<feature type="transmembrane region" description="Helical" evidence="1">
    <location>
        <begin position="42"/>
        <end position="60"/>
    </location>
</feature>
<accession>A0A371EVZ2</accession>
<proteinExistence type="predicted"/>
<dbReference type="EMBL" id="QJKJ01011788">
    <property type="protein sequence ID" value="RDX70235.1"/>
    <property type="molecule type" value="Genomic_DNA"/>
</dbReference>
<dbReference type="SUPFAM" id="SSF56112">
    <property type="entry name" value="Protein kinase-like (PK-like)"/>
    <property type="match status" value="1"/>
</dbReference>
<evidence type="ECO:0000313" key="3">
    <source>
        <dbReference type="Proteomes" id="UP000257109"/>
    </source>
</evidence>
<evidence type="ECO:0000313" key="2">
    <source>
        <dbReference type="EMBL" id="RDX70235.1"/>
    </source>
</evidence>
<feature type="non-terminal residue" evidence="2">
    <location>
        <position position="61"/>
    </location>
</feature>
<gene>
    <name evidence="2" type="ORF">CR513_50553</name>
</gene>
<organism evidence="2 3">
    <name type="scientific">Mucuna pruriens</name>
    <name type="common">Velvet bean</name>
    <name type="synonym">Dolichos pruriens</name>
    <dbReference type="NCBI Taxonomy" id="157652"/>
    <lineage>
        <taxon>Eukaryota</taxon>
        <taxon>Viridiplantae</taxon>
        <taxon>Streptophyta</taxon>
        <taxon>Embryophyta</taxon>
        <taxon>Tracheophyta</taxon>
        <taxon>Spermatophyta</taxon>
        <taxon>Magnoliopsida</taxon>
        <taxon>eudicotyledons</taxon>
        <taxon>Gunneridae</taxon>
        <taxon>Pentapetalae</taxon>
        <taxon>rosids</taxon>
        <taxon>fabids</taxon>
        <taxon>Fabales</taxon>
        <taxon>Fabaceae</taxon>
        <taxon>Papilionoideae</taxon>
        <taxon>50 kb inversion clade</taxon>
        <taxon>NPAAA clade</taxon>
        <taxon>indigoferoid/millettioid clade</taxon>
        <taxon>Phaseoleae</taxon>
        <taxon>Mucuna</taxon>
    </lineage>
</organism>
<name>A0A371EVZ2_MUCPR</name>
<keyword evidence="1" id="KW-0812">Transmembrane</keyword>
<evidence type="ECO:0000256" key="1">
    <source>
        <dbReference type="SAM" id="Phobius"/>
    </source>
</evidence>
<evidence type="ECO:0008006" key="4">
    <source>
        <dbReference type="Google" id="ProtNLM"/>
    </source>
</evidence>
<sequence>MAEDIRVPNILLSLKYEPKITDFGQSGSVVNKEFGHSRVKRFLTSAGILSGFCCIAALLTF</sequence>
<dbReference type="Proteomes" id="UP000257109">
    <property type="component" value="Unassembled WGS sequence"/>
</dbReference>
<dbReference type="InterPro" id="IPR011009">
    <property type="entry name" value="Kinase-like_dom_sf"/>
</dbReference>
<keyword evidence="1" id="KW-0472">Membrane</keyword>
<reference evidence="2" key="1">
    <citation type="submission" date="2018-05" db="EMBL/GenBank/DDBJ databases">
        <title>Draft genome of Mucuna pruriens seed.</title>
        <authorList>
            <person name="Nnadi N.E."/>
            <person name="Vos R."/>
            <person name="Hasami M.H."/>
            <person name="Devisetty U.K."/>
            <person name="Aguiy J.C."/>
        </authorList>
    </citation>
    <scope>NUCLEOTIDE SEQUENCE [LARGE SCALE GENOMIC DNA]</scope>
    <source>
        <strain evidence="2">JCA_2017</strain>
    </source>
</reference>
<comment type="caution">
    <text evidence="2">The sequence shown here is derived from an EMBL/GenBank/DDBJ whole genome shotgun (WGS) entry which is preliminary data.</text>
</comment>
<keyword evidence="3" id="KW-1185">Reference proteome</keyword>
<dbReference type="AlphaFoldDB" id="A0A371EVZ2"/>
<keyword evidence="1" id="KW-1133">Transmembrane helix</keyword>
<protein>
    <recommendedName>
        <fullName evidence="4">Protein kinase domain-containing protein</fullName>
    </recommendedName>
</protein>